<sequence>MLRRVVRGFAAYDLVITLPFLTPWTADWLLRTFREVHLSLSLGGEPMPAFTLQHVFFVTLFGVLAVIWALVRILQPTALHGAIDTAGRVLVSTWMVLALVQGASQVIGSFLVMEAVGAVVQGVVLWSLRGRATLAPAPTS</sequence>
<proteinExistence type="predicted"/>
<feature type="transmembrane region" description="Helical" evidence="1">
    <location>
        <begin position="12"/>
        <end position="30"/>
    </location>
</feature>
<dbReference type="Proteomes" id="UP000009026">
    <property type="component" value="Chromosome"/>
</dbReference>
<keyword evidence="1" id="KW-0472">Membrane</keyword>
<evidence type="ECO:0000313" key="2">
    <source>
        <dbReference type="EMBL" id="AKQ63677.1"/>
    </source>
</evidence>
<gene>
    <name evidence="2" type="ORF">A176_000589</name>
</gene>
<organism evidence="2 3">
    <name type="scientific">Pseudomyxococcus hansupus</name>
    <dbReference type="NCBI Taxonomy" id="1297742"/>
    <lineage>
        <taxon>Bacteria</taxon>
        <taxon>Pseudomonadati</taxon>
        <taxon>Myxococcota</taxon>
        <taxon>Myxococcia</taxon>
        <taxon>Myxococcales</taxon>
        <taxon>Cystobacterineae</taxon>
        <taxon>Myxococcaceae</taxon>
        <taxon>Pseudomyxococcus</taxon>
    </lineage>
</organism>
<keyword evidence="1" id="KW-1133">Transmembrane helix</keyword>
<reference evidence="2 3" key="1">
    <citation type="journal article" date="2016" name="PLoS ONE">
        <title>Complete Genome Sequence and Comparative Genomics of a Novel Myxobacterium Myxococcus hansupus.</title>
        <authorList>
            <person name="Sharma G."/>
            <person name="Narwani T."/>
            <person name="Subramanian S."/>
        </authorList>
    </citation>
    <scope>NUCLEOTIDE SEQUENCE [LARGE SCALE GENOMIC DNA]</scope>
    <source>
        <strain evidence="3">mixupus</strain>
    </source>
</reference>
<feature type="transmembrane region" description="Helical" evidence="1">
    <location>
        <begin position="78"/>
        <end position="100"/>
    </location>
</feature>
<feature type="transmembrane region" description="Helical" evidence="1">
    <location>
        <begin position="106"/>
        <end position="128"/>
    </location>
</feature>
<keyword evidence="1" id="KW-0812">Transmembrane</keyword>
<feature type="transmembrane region" description="Helical" evidence="1">
    <location>
        <begin position="50"/>
        <end position="71"/>
    </location>
</feature>
<dbReference type="PATRIC" id="fig|1297742.4.peg.598"/>
<name>A0A0H4X735_9BACT</name>
<dbReference type="KEGG" id="mym:A176_000589"/>
<evidence type="ECO:0000256" key="1">
    <source>
        <dbReference type="SAM" id="Phobius"/>
    </source>
</evidence>
<dbReference type="eggNOG" id="ENOG5032TI1">
    <property type="taxonomic scope" value="Bacteria"/>
</dbReference>
<evidence type="ECO:0000313" key="3">
    <source>
        <dbReference type="Proteomes" id="UP000009026"/>
    </source>
</evidence>
<dbReference type="AlphaFoldDB" id="A0A0H4X735"/>
<dbReference type="EMBL" id="CP012109">
    <property type="protein sequence ID" value="AKQ63677.1"/>
    <property type="molecule type" value="Genomic_DNA"/>
</dbReference>
<accession>A0A0H4X735</accession>
<keyword evidence="3" id="KW-1185">Reference proteome</keyword>
<protein>
    <submittedName>
        <fullName evidence="2">Uncharacterized protein</fullName>
    </submittedName>
</protein>